<reference evidence="1 2" key="1">
    <citation type="submission" date="2016-10" db="EMBL/GenBank/DDBJ databases">
        <title>Genome Sequence of Bacillus weihenstephanensis GM6LP.</title>
        <authorList>
            <person name="Poehlein A."/>
            <person name="Wemheuer F."/>
            <person name="Hollensteiner J."/>
            <person name="Wemheuer B."/>
        </authorList>
    </citation>
    <scope>NUCLEOTIDE SEQUENCE [LARGE SCALE GENOMIC DNA]</scope>
    <source>
        <strain evidence="1 2">GM6LP</strain>
    </source>
</reference>
<name>A0AAP8GYW8_BACMY</name>
<gene>
    <name evidence="1" type="ORF">BACWE_26500</name>
</gene>
<dbReference type="AlphaFoldDB" id="A0AAP8GYW8"/>
<evidence type="ECO:0000313" key="2">
    <source>
        <dbReference type="Proteomes" id="UP000236165"/>
    </source>
</evidence>
<organism evidence="1 2">
    <name type="scientific">Bacillus mycoides</name>
    <dbReference type="NCBI Taxonomy" id="1405"/>
    <lineage>
        <taxon>Bacteria</taxon>
        <taxon>Bacillati</taxon>
        <taxon>Bacillota</taxon>
        <taxon>Bacilli</taxon>
        <taxon>Bacillales</taxon>
        <taxon>Bacillaceae</taxon>
        <taxon>Bacillus</taxon>
        <taxon>Bacillus cereus group</taxon>
    </lineage>
</organism>
<sequence length="79" mass="9388">MKEKQMLSDIIERFHKNKNTLKAELKQAIINGCETYGDVERYLNINEQEVRWNGDKLAMLLITELREEFNCEKNNLSLQ</sequence>
<comment type="caution">
    <text evidence="1">The sequence shown here is derived from an EMBL/GenBank/DDBJ whole genome shotgun (WGS) entry which is preliminary data.</text>
</comment>
<dbReference type="Proteomes" id="UP000236165">
    <property type="component" value="Unassembled WGS sequence"/>
</dbReference>
<dbReference type="RefSeq" id="WP_088038420.1">
    <property type="nucleotide sequence ID" value="NZ_JARLYK010000064.1"/>
</dbReference>
<dbReference type="EMBL" id="MKZQ01000031">
    <property type="protein sequence ID" value="PJN70470.1"/>
    <property type="molecule type" value="Genomic_DNA"/>
</dbReference>
<proteinExistence type="predicted"/>
<protein>
    <submittedName>
        <fullName evidence="1">Uncharacterized protein</fullName>
    </submittedName>
</protein>
<accession>A0AAP8GYW8</accession>
<evidence type="ECO:0000313" key="1">
    <source>
        <dbReference type="EMBL" id="PJN70470.1"/>
    </source>
</evidence>